<dbReference type="Proteomes" id="UP000176187">
    <property type="component" value="Unassembled WGS sequence"/>
</dbReference>
<dbReference type="PANTHER" id="PTHR43546:SF3">
    <property type="entry name" value="UPF0173 METAL-DEPENDENT HYDROLASE MJ1163"/>
    <property type="match status" value="1"/>
</dbReference>
<evidence type="ECO:0000313" key="2">
    <source>
        <dbReference type="Proteomes" id="UP000176187"/>
    </source>
</evidence>
<dbReference type="Gene3D" id="3.60.15.10">
    <property type="entry name" value="Ribonuclease Z/Hydroxyacylglutathione hydrolase-like"/>
    <property type="match status" value="1"/>
</dbReference>
<evidence type="ECO:0008006" key="3">
    <source>
        <dbReference type="Google" id="ProtNLM"/>
    </source>
</evidence>
<evidence type="ECO:0000313" key="1">
    <source>
        <dbReference type="EMBL" id="OGI86502.1"/>
    </source>
</evidence>
<dbReference type="AlphaFoldDB" id="A0A1F6WX96"/>
<dbReference type="InterPro" id="IPR050114">
    <property type="entry name" value="UPF0173_UPF0282_UlaG_hydrolase"/>
</dbReference>
<protein>
    <recommendedName>
        <fullName evidence="3">MBL fold metallo-hydrolase</fullName>
    </recommendedName>
</protein>
<dbReference type="SUPFAM" id="SSF56281">
    <property type="entry name" value="Metallo-hydrolase/oxidoreductase"/>
    <property type="match status" value="1"/>
</dbReference>
<sequence>MTTRKIIFLIVLGLALISIIKMNNREDKVSVANAVSVDPVSHASMILNWDGKAIYTDPVGSGENFFKTPTPDLILLTDIHGDHLDLERLQDLSTDNTIIVAPETVADKLNSVQAGILVVLKNGETANHIGFKIEAIPMYNLPETEKSYHTKGRGNGYVIEKGDTRVYVSGDTSGIPEMRNLRDIDIAFVAMNLPYTMSVEEAADAVLEFKPKQVYPYHFRTPEGFSDVAKFKEIVNSQNPKIEVIQLEWYSKS</sequence>
<dbReference type="PANTHER" id="PTHR43546">
    <property type="entry name" value="UPF0173 METAL-DEPENDENT HYDROLASE MJ1163-RELATED"/>
    <property type="match status" value="1"/>
</dbReference>
<dbReference type="EMBL" id="MFUY01000004">
    <property type="protein sequence ID" value="OGI86502.1"/>
    <property type="molecule type" value="Genomic_DNA"/>
</dbReference>
<reference evidence="1 2" key="1">
    <citation type="journal article" date="2016" name="Nat. Commun.">
        <title>Thousands of microbial genomes shed light on interconnected biogeochemical processes in an aquifer system.</title>
        <authorList>
            <person name="Anantharaman K."/>
            <person name="Brown C.T."/>
            <person name="Hug L.A."/>
            <person name="Sharon I."/>
            <person name="Castelle C.J."/>
            <person name="Probst A.J."/>
            <person name="Thomas B.C."/>
            <person name="Singh A."/>
            <person name="Wilkins M.J."/>
            <person name="Karaoz U."/>
            <person name="Brodie E.L."/>
            <person name="Williams K.H."/>
            <person name="Hubbard S.S."/>
            <person name="Banfield J.F."/>
        </authorList>
    </citation>
    <scope>NUCLEOTIDE SEQUENCE [LARGE SCALE GENOMIC DNA]</scope>
</reference>
<organism evidence="1 2">
    <name type="scientific">Candidatus Nomurabacteria bacterium RIFCSPLOWO2_01_FULL_41_12</name>
    <dbReference type="NCBI Taxonomy" id="1801774"/>
    <lineage>
        <taxon>Bacteria</taxon>
        <taxon>Candidatus Nomuraibacteriota</taxon>
    </lineage>
</organism>
<proteinExistence type="predicted"/>
<dbReference type="InterPro" id="IPR036866">
    <property type="entry name" value="RibonucZ/Hydroxyglut_hydro"/>
</dbReference>
<accession>A0A1F6WX96</accession>
<name>A0A1F6WX96_9BACT</name>
<dbReference type="Pfam" id="PF13483">
    <property type="entry name" value="Lactamase_B_3"/>
    <property type="match status" value="1"/>
</dbReference>
<comment type="caution">
    <text evidence="1">The sequence shown here is derived from an EMBL/GenBank/DDBJ whole genome shotgun (WGS) entry which is preliminary data.</text>
</comment>
<gene>
    <name evidence="1" type="ORF">A3A05_00020</name>
</gene>